<dbReference type="PANTHER" id="PTHR33884:SF3">
    <property type="entry name" value="UPF0410 PROTEIN YMGE"/>
    <property type="match status" value="1"/>
</dbReference>
<evidence type="ECO:0000313" key="8">
    <source>
        <dbReference type="EMBL" id="MPR33700.1"/>
    </source>
</evidence>
<proteinExistence type="inferred from homology"/>
<organism evidence="8 9">
    <name type="scientific">Salmonirosea aquatica</name>
    <dbReference type="NCBI Taxonomy" id="2654236"/>
    <lineage>
        <taxon>Bacteria</taxon>
        <taxon>Pseudomonadati</taxon>
        <taxon>Bacteroidota</taxon>
        <taxon>Cytophagia</taxon>
        <taxon>Cytophagales</taxon>
        <taxon>Spirosomataceae</taxon>
        <taxon>Salmonirosea</taxon>
    </lineage>
</organism>
<evidence type="ECO:0000256" key="7">
    <source>
        <dbReference type="SAM" id="Phobius"/>
    </source>
</evidence>
<dbReference type="PANTHER" id="PTHR33884">
    <property type="entry name" value="UPF0410 PROTEIN YMGE"/>
    <property type="match status" value="1"/>
</dbReference>
<keyword evidence="4 7" id="KW-0812">Transmembrane</keyword>
<feature type="transmembrane region" description="Helical" evidence="7">
    <location>
        <begin position="57"/>
        <end position="77"/>
    </location>
</feature>
<comment type="subcellular location">
    <subcellularLocation>
        <location evidence="1">Cell membrane</location>
        <topology evidence="1">Multi-pass membrane protein</topology>
    </subcellularLocation>
</comment>
<name>A0A7C9BEI3_9BACT</name>
<dbReference type="RefSeq" id="WP_152759228.1">
    <property type="nucleotide sequence ID" value="NZ_WHLY01000002.1"/>
</dbReference>
<gene>
    <name evidence="8" type="ORF">GBK04_10040</name>
</gene>
<keyword evidence="9" id="KW-1185">Reference proteome</keyword>
<reference evidence="8 9" key="1">
    <citation type="submission" date="2019-10" db="EMBL/GenBank/DDBJ databases">
        <title>Draft Genome Sequence of Cytophagaceae sp. SJW1-29.</title>
        <authorList>
            <person name="Choi A."/>
        </authorList>
    </citation>
    <scope>NUCLEOTIDE SEQUENCE [LARGE SCALE GENOMIC DNA]</scope>
    <source>
        <strain evidence="8 9">SJW1-29</strain>
    </source>
</reference>
<evidence type="ECO:0000256" key="6">
    <source>
        <dbReference type="ARBA" id="ARBA00023136"/>
    </source>
</evidence>
<dbReference type="Proteomes" id="UP000479293">
    <property type="component" value="Unassembled WGS sequence"/>
</dbReference>
<keyword evidence="3" id="KW-1003">Cell membrane</keyword>
<evidence type="ECO:0000256" key="1">
    <source>
        <dbReference type="ARBA" id="ARBA00004651"/>
    </source>
</evidence>
<keyword evidence="6 7" id="KW-0472">Membrane</keyword>
<evidence type="ECO:0000256" key="5">
    <source>
        <dbReference type="ARBA" id="ARBA00022989"/>
    </source>
</evidence>
<protein>
    <submittedName>
        <fullName evidence="8">GlsB/YeaQ/YmgE family stress response membrane protein</fullName>
    </submittedName>
</protein>
<evidence type="ECO:0000256" key="3">
    <source>
        <dbReference type="ARBA" id="ARBA00022475"/>
    </source>
</evidence>
<dbReference type="InterPro" id="IPR007341">
    <property type="entry name" value="Transgly_assoc"/>
</dbReference>
<comment type="caution">
    <text evidence="8">The sequence shown here is derived from an EMBL/GenBank/DDBJ whole genome shotgun (WGS) entry which is preliminary data.</text>
</comment>
<evidence type="ECO:0000313" key="9">
    <source>
        <dbReference type="Proteomes" id="UP000479293"/>
    </source>
</evidence>
<dbReference type="AlphaFoldDB" id="A0A7C9BEI3"/>
<evidence type="ECO:0000256" key="4">
    <source>
        <dbReference type="ARBA" id="ARBA00022692"/>
    </source>
</evidence>
<sequence length="85" mass="8689">MGILTWIFVGLVAGGIAKAIHPGKDPGGFIVTMLIGIAGAIVGGFIASALNMGTVDGFNIGSLFIAILGAILLLWLYRKFSGNKA</sequence>
<dbReference type="Pfam" id="PF04226">
    <property type="entry name" value="Transgly_assoc"/>
    <property type="match status" value="1"/>
</dbReference>
<comment type="similarity">
    <text evidence="2">Belongs to the UPF0410 family.</text>
</comment>
<evidence type="ECO:0000256" key="2">
    <source>
        <dbReference type="ARBA" id="ARBA00011006"/>
    </source>
</evidence>
<dbReference type="GO" id="GO:0005886">
    <property type="term" value="C:plasma membrane"/>
    <property type="evidence" value="ECO:0007669"/>
    <property type="project" value="UniProtKB-SubCell"/>
</dbReference>
<accession>A0A7C9BEI3</accession>
<feature type="transmembrane region" description="Helical" evidence="7">
    <location>
        <begin position="29"/>
        <end position="50"/>
    </location>
</feature>
<keyword evidence="5 7" id="KW-1133">Transmembrane helix</keyword>
<dbReference type="EMBL" id="WHLY01000002">
    <property type="protein sequence ID" value="MPR33700.1"/>
    <property type="molecule type" value="Genomic_DNA"/>
</dbReference>